<gene>
    <name evidence="1" type="ORF">GCM10023186_19310</name>
</gene>
<accession>A0ABP8IYQ0</accession>
<dbReference type="Proteomes" id="UP001500454">
    <property type="component" value="Unassembled WGS sequence"/>
</dbReference>
<protein>
    <submittedName>
        <fullName evidence="1">Uncharacterized protein</fullName>
    </submittedName>
</protein>
<reference evidence="2" key="1">
    <citation type="journal article" date="2019" name="Int. J. Syst. Evol. Microbiol.">
        <title>The Global Catalogue of Microorganisms (GCM) 10K type strain sequencing project: providing services to taxonomists for standard genome sequencing and annotation.</title>
        <authorList>
            <consortium name="The Broad Institute Genomics Platform"/>
            <consortium name="The Broad Institute Genome Sequencing Center for Infectious Disease"/>
            <person name="Wu L."/>
            <person name="Ma J."/>
        </authorList>
    </citation>
    <scope>NUCLEOTIDE SEQUENCE [LARGE SCALE GENOMIC DNA]</scope>
    <source>
        <strain evidence="2">JCM 17924</strain>
    </source>
</reference>
<evidence type="ECO:0000313" key="1">
    <source>
        <dbReference type="EMBL" id="GAA4380607.1"/>
    </source>
</evidence>
<comment type="caution">
    <text evidence="1">The sequence shown here is derived from an EMBL/GenBank/DDBJ whole genome shotgun (WGS) entry which is preliminary data.</text>
</comment>
<keyword evidence="2" id="KW-1185">Reference proteome</keyword>
<name>A0ABP8IYQ0_9BACT</name>
<sequence length="140" mass="16083">MGGATLADLNNYHDLDSYHYGALINNGKGNNADFEVTPYKPVKININSSKDGKTDISFSFVNADQGDWFGGSIFFDTTRTNQQFSLTKTMWVLPDRPYCFFKYTANRVRGYGYNYSFRDESRTIIRRTVLYTDTTVINFD</sequence>
<organism evidence="1 2">
    <name type="scientific">Hymenobacter koreensis</name>
    <dbReference type="NCBI Taxonomy" id="1084523"/>
    <lineage>
        <taxon>Bacteria</taxon>
        <taxon>Pseudomonadati</taxon>
        <taxon>Bacteroidota</taxon>
        <taxon>Cytophagia</taxon>
        <taxon>Cytophagales</taxon>
        <taxon>Hymenobacteraceae</taxon>
        <taxon>Hymenobacter</taxon>
    </lineage>
</organism>
<proteinExistence type="predicted"/>
<evidence type="ECO:0000313" key="2">
    <source>
        <dbReference type="Proteomes" id="UP001500454"/>
    </source>
</evidence>
<dbReference type="EMBL" id="BAABHA010000004">
    <property type="protein sequence ID" value="GAA4380607.1"/>
    <property type="molecule type" value="Genomic_DNA"/>
</dbReference>